<dbReference type="EC" id="1.17.1.8" evidence="10 13"/>
<evidence type="ECO:0000256" key="8">
    <source>
        <dbReference type="ARBA" id="ARBA00023154"/>
    </source>
</evidence>
<evidence type="ECO:0000256" key="12">
    <source>
        <dbReference type="ARBA" id="ARBA00049396"/>
    </source>
</evidence>
<feature type="binding site" evidence="13">
    <location>
        <begin position="45"/>
        <end position="50"/>
    </location>
    <ligand>
        <name>NAD(+)</name>
        <dbReference type="ChEBI" id="CHEBI:57540"/>
    </ligand>
</feature>
<dbReference type="GO" id="GO:0009089">
    <property type="term" value="P:lysine biosynthetic process via diaminopimelate"/>
    <property type="evidence" value="ECO:0007669"/>
    <property type="project" value="UniProtKB-UniRule"/>
</dbReference>
<evidence type="ECO:0000256" key="3">
    <source>
        <dbReference type="ARBA" id="ARBA00022605"/>
    </source>
</evidence>
<dbReference type="InterPro" id="IPR000846">
    <property type="entry name" value="DapB_N"/>
</dbReference>
<dbReference type="GO" id="GO:0051287">
    <property type="term" value="F:NAD binding"/>
    <property type="evidence" value="ECO:0007669"/>
    <property type="project" value="UniProtKB-UniRule"/>
</dbReference>
<dbReference type="GO" id="GO:0016726">
    <property type="term" value="F:oxidoreductase activity, acting on CH or CH2 groups, NAD or NADP as acceptor"/>
    <property type="evidence" value="ECO:0007669"/>
    <property type="project" value="UniProtKB-UniRule"/>
</dbReference>
<evidence type="ECO:0000256" key="11">
    <source>
        <dbReference type="ARBA" id="ARBA00049080"/>
    </source>
</evidence>
<dbReference type="Gene3D" id="3.40.50.720">
    <property type="entry name" value="NAD(P)-binding Rossmann-like Domain"/>
    <property type="match status" value="1"/>
</dbReference>
<feature type="domain" description="Dihydrodipicolinate reductase C-terminal" evidence="15">
    <location>
        <begin position="164"/>
        <end position="301"/>
    </location>
</feature>
<evidence type="ECO:0000256" key="5">
    <source>
        <dbReference type="ARBA" id="ARBA00022915"/>
    </source>
</evidence>
<dbReference type="Proteomes" id="UP000006503">
    <property type="component" value="Chromosome"/>
</dbReference>
<keyword evidence="7 13" id="KW-0520">NAD</keyword>
<feature type="binding site" evidence="13">
    <location>
        <position position="193"/>
    </location>
    <ligand>
        <name>(S)-2,3,4,5-tetrahydrodipicolinate</name>
        <dbReference type="ChEBI" id="CHEBI:16845"/>
    </ligand>
</feature>
<dbReference type="HAMAP" id="MF_00102">
    <property type="entry name" value="DapB"/>
    <property type="match status" value="1"/>
</dbReference>
<evidence type="ECO:0000256" key="13">
    <source>
        <dbReference type="HAMAP-Rule" id="MF_00102"/>
    </source>
</evidence>
<keyword evidence="8 13" id="KW-0457">Lysine biosynthesis</keyword>
<protein>
    <recommendedName>
        <fullName evidence="10 13">4-hydroxy-tetrahydrodipicolinate reductase</fullName>
        <shortName evidence="13">HTPA reductase</shortName>
        <ecNumber evidence="10 13">1.17.1.8</ecNumber>
    </recommendedName>
</protein>
<comment type="subcellular location">
    <subcellularLocation>
        <location evidence="13">Cytoplasm</location>
    </subcellularLocation>
</comment>
<keyword evidence="2 13" id="KW-0963">Cytoplasm</keyword>
<evidence type="ECO:0000256" key="10">
    <source>
        <dbReference type="ARBA" id="ARBA00038983"/>
    </source>
</evidence>
<gene>
    <name evidence="16" type="primary">dapB1</name>
    <name evidence="13" type="synonym">dapB</name>
    <name evidence="16" type="ordered locus">T1E_4845</name>
</gene>
<dbReference type="HOGENOM" id="CLU_047479_2_1_6"/>
<comment type="caution">
    <text evidence="13">Lacks conserved residue(s) required for the propagation of feature annotation.</text>
</comment>
<keyword evidence="5 13" id="KW-0220">Diaminopimelate biosynthesis</keyword>
<evidence type="ECO:0000256" key="2">
    <source>
        <dbReference type="ARBA" id="ARBA00022490"/>
    </source>
</evidence>
<sequence length="306" mass="32259">MEQILDTNVVGSFQFAVAISMTAAAFFKGDVLIPMDRPIRLVVLGASGRMGQRLVRSLLHAQGACLHAAVVRPGSSLVGKDCAEVVGSDPTGVHFTDDMLRSLDGADGVLDFTQPEVTLQCLEYTSARGLVHIIGTTGFNPEQEAAIAGSQGARIVKSGNMSVGVQLLSVLAEIAGRVLPAEDWDAEVLEMHHRHKVDAPSGTALMMGEAVAKGRQVDLGSQAVRVRDGLTGPREVGTIGFATLRGGSVVGDHSLIFAGEGEVFTLSHQALDRQVFTRGALRAARWAWHQPAGVYSMQAVLGLAVS</sequence>
<comment type="catalytic activity">
    <reaction evidence="11 13">
        <text>(S)-2,3,4,5-tetrahydrodipicolinate + NADP(+) + H2O = (2S,4S)-4-hydroxy-2,3,4,5-tetrahydrodipicolinate + NADPH + H(+)</text>
        <dbReference type="Rhea" id="RHEA:35331"/>
        <dbReference type="ChEBI" id="CHEBI:15377"/>
        <dbReference type="ChEBI" id="CHEBI:15378"/>
        <dbReference type="ChEBI" id="CHEBI:16845"/>
        <dbReference type="ChEBI" id="CHEBI:57783"/>
        <dbReference type="ChEBI" id="CHEBI:58349"/>
        <dbReference type="ChEBI" id="CHEBI:67139"/>
        <dbReference type="EC" id="1.17.1.8"/>
    </reaction>
</comment>
<dbReference type="GO" id="GO:0005829">
    <property type="term" value="C:cytosol"/>
    <property type="evidence" value="ECO:0007669"/>
    <property type="project" value="TreeGrafter"/>
</dbReference>
<dbReference type="PIRSF" id="PIRSF000161">
    <property type="entry name" value="DHPR"/>
    <property type="match status" value="1"/>
</dbReference>
<dbReference type="GO" id="GO:0019877">
    <property type="term" value="P:diaminopimelate biosynthetic process"/>
    <property type="evidence" value="ECO:0007669"/>
    <property type="project" value="UniProtKB-UniRule"/>
</dbReference>
<keyword evidence="4 13" id="KW-0521">NADP</keyword>
<dbReference type="InterPro" id="IPR022664">
    <property type="entry name" value="DapB_N_CS"/>
</dbReference>
<comment type="pathway">
    <text evidence="9 13">Amino-acid biosynthesis; L-lysine biosynthesis via DAP pathway; (S)-tetrahydrodipicolinate from L-aspartate: step 4/4.</text>
</comment>
<dbReference type="UniPathway" id="UPA00034">
    <property type="reaction ID" value="UER00018"/>
</dbReference>
<comment type="caution">
    <text evidence="13">Was originally thought to be a dihydrodipicolinate reductase (DHDPR), catalyzing the conversion of dihydrodipicolinate to tetrahydrodipicolinate. However, it was shown in E.coli that the substrate of the enzymatic reaction is not dihydrodipicolinate (DHDP) but in fact (2S,4S)-4-hydroxy-2,3,4,5-tetrahydrodipicolinic acid (HTPA), the product released by the DapA-catalyzed reaction.</text>
</comment>
<comment type="function">
    <text evidence="13">Catalyzes the conversion of 4-hydroxy-tetrahydrodipicolinate (HTPA) to tetrahydrodipicolinate.</text>
</comment>
<feature type="binding site" evidence="13">
    <location>
        <begin position="135"/>
        <end position="137"/>
    </location>
    <ligand>
        <name>NAD(+)</name>
        <dbReference type="ChEBI" id="CHEBI:57540"/>
    </ligand>
</feature>
<dbReference type="InterPro" id="IPR023940">
    <property type="entry name" value="DHDPR_bac"/>
</dbReference>
<accession>I7CBQ4</accession>
<reference evidence="17" key="1">
    <citation type="journal article" date="2013" name="Microb. Biotechnol.">
        <title>Metabolic potential of the organic-solvent tolerant Pseudomonas putida DOT-T1E deduced from its annotated genome.</title>
        <authorList>
            <person name="Udaondo Z."/>
            <person name="Molina L."/>
            <person name="Daniels C."/>
            <person name="Gomez M.J."/>
            <person name="Molina-Henares M.A."/>
            <person name="Matilla M.A."/>
            <person name="Roca A."/>
            <person name="Fernandez M."/>
            <person name="Duque E."/>
            <person name="Segura A."/>
            <person name="Ramos J.L."/>
        </authorList>
    </citation>
    <scope>NUCLEOTIDE SEQUENCE [LARGE SCALE GENOMIC DNA]</scope>
    <source>
        <strain evidence="17">DOT-T1E</strain>
    </source>
</reference>
<dbReference type="PANTHER" id="PTHR20836">
    <property type="entry name" value="DIHYDRODIPICOLINATE REDUCTASE"/>
    <property type="match status" value="1"/>
</dbReference>
<dbReference type="Pfam" id="PF01113">
    <property type="entry name" value="DapB_N"/>
    <property type="match status" value="1"/>
</dbReference>
<feature type="active site" description="Proton donor/acceptor" evidence="13">
    <location>
        <position position="192"/>
    </location>
</feature>
<proteinExistence type="inferred from homology"/>
<dbReference type="AlphaFoldDB" id="I7CBQ4"/>
<dbReference type="KEGG" id="ppx:T1E_4845"/>
<dbReference type="Pfam" id="PF05173">
    <property type="entry name" value="DapB_C"/>
    <property type="match status" value="1"/>
</dbReference>
<keyword evidence="3 13" id="KW-0028">Amino-acid biosynthesis</keyword>
<dbReference type="SUPFAM" id="SSF55347">
    <property type="entry name" value="Glyceraldehyde-3-phosphate dehydrogenase-like, C-terminal domain"/>
    <property type="match status" value="1"/>
</dbReference>
<dbReference type="NCBIfam" id="TIGR00036">
    <property type="entry name" value="dapB"/>
    <property type="match status" value="1"/>
</dbReference>
<feature type="binding site" evidence="13">
    <location>
        <begin position="158"/>
        <end position="161"/>
    </location>
    <ligand>
        <name>NAD(+)</name>
        <dbReference type="ChEBI" id="CHEBI:57540"/>
    </ligand>
</feature>
<comment type="subunit">
    <text evidence="13">Homotetramer.</text>
</comment>
<comment type="similarity">
    <text evidence="1 13">Belongs to the DapB family.</text>
</comment>
<evidence type="ECO:0000256" key="7">
    <source>
        <dbReference type="ARBA" id="ARBA00023027"/>
    </source>
</evidence>
<evidence type="ECO:0000256" key="9">
    <source>
        <dbReference type="ARBA" id="ARBA00037922"/>
    </source>
</evidence>
<dbReference type="SUPFAM" id="SSF51735">
    <property type="entry name" value="NAD(P)-binding Rossmann-fold domains"/>
    <property type="match status" value="1"/>
</dbReference>
<dbReference type="GO" id="GO:0008839">
    <property type="term" value="F:4-hydroxy-tetrahydrodipicolinate reductase"/>
    <property type="evidence" value="ECO:0007669"/>
    <property type="project" value="UniProtKB-UniRule"/>
</dbReference>
<keyword evidence="6 13" id="KW-0560">Oxidoreductase</keyword>
<dbReference type="CDD" id="cd02274">
    <property type="entry name" value="DHDPR_N"/>
    <property type="match status" value="1"/>
</dbReference>
<feature type="binding site" evidence="13">
    <location>
        <begin position="202"/>
        <end position="203"/>
    </location>
    <ligand>
        <name>(S)-2,3,4,5-tetrahydrodipicolinate</name>
        <dbReference type="ChEBI" id="CHEBI:16845"/>
    </ligand>
</feature>
<dbReference type="PANTHER" id="PTHR20836:SF0">
    <property type="entry name" value="4-HYDROXY-TETRAHYDRODIPICOLINATE REDUCTASE 1, CHLOROPLASTIC-RELATED"/>
    <property type="match status" value="1"/>
</dbReference>
<evidence type="ECO:0000256" key="4">
    <source>
        <dbReference type="ARBA" id="ARBA00022857"/>
    </source>
</evidence>
<dbReference type="InterPro" id="IPR036291">
    <property type="entry name" value="NAD(P)-bd_dom_sf"/>
</dbReference>
<name>I7CBQ4_PSEPT</name>
<feature type="active site" description="Proton donor" evidence="13">
    <location>
        <position position="196"/>
    </location>
</feature>
<evidence type="ECO:0000256" key="6">
    <source>
        <dbReference type="ARBA" id="ARBA00023002"/>
    </source>
</evidence>
<evidence type="ECO:0000256" key="1">
    <source>
        <dbReference type="ARBA" id="ARBA00006642"/>
    </source>
</evidence>
<dbReference type="PROSITE" id="PS01298">
    <property type="entry name" value="DAPB"/>
    <property type="match status" value="1"/>
</dbReference>
<dbReference type="EMBL" id="CP003734">
    <property type="protein sequence ID" value="AFO50671.1"/>
    <property type="molecule type" value="Genomic_DNA"/>
</dbReference>
<feature type="binding site" evidence="13">
    <location>
        <position position="72"/>
    </location>
    <ligand>
        <name>NADP(+)</name>
        <dbReference type="ChEBI" id="CHEBI:58349"/>
    </ligand>
</feature>
<evidence type="ECO:0000313" key="17">
    <source>
        <dbReference type="Proteomes" id="UP000006503"/>
    </source>
</evidence>
<dbReference type="GO" id="GO:0050661">
    <property type="term" value="F:NADP binding"/>
    <property type="evidence" value="ECO:0007669"/>
    <property type="project" value="UniProtKB-UniRule"/>
</dbReference>
<evidence type="ECO:0000313" key="16">
    <source>
        <dbReference type="EMBL" id="AFO50671.1"/>
    </source>
</evidence>
<evidence type="ECO:0000259" key="14">
    <source>
        <dbReference type="Pfam" id="PF01113"/>
    </source>
</evidence>
<dbReference type="PATRIC" id="fig|1196325.3.peg.4798"/>
<organism evidence="16 17">
    <name type="scientific">Pseudomonas putida (strain DOT-T1E)</name>
    <dbReference type="NCBI Taxonomy" id="1196325"/>
    <lineage>
        <taxon>Bacteria</taxon>
        <taxon>Pseudomonadati</taxon>
        <taxon>Pseudomonadota</taxon>
        <taxon>Gammaproteobacteria</taxon>
        <taxon>Pseudomonadales</taxon>
        <taxon>Pseudomonadaceae</taxon>
        <taxon>Pseudomonas</taxon>
    </lineage>
</organism>
<evidence type="ECO:0000259" key="15">
    <source>
        <dbReference type="Pfam" id="PF05173"/>
    </source>
</evidence>
<dbReference type="RefSeq" id="WP_014861575.1">
    <property type="nucleotide sequence ID" value="NC_018220.1"/>
</dbReference>
<comment type="catalytic activity">
    <reaction evidence="12 13">
        <text>(S)-2,3,4,5-tetrahydrodipicolinate + NAD(+) + H2O = (2S,4S)-4-hydroxy-2,3,4,5-tetrahydrodipicolinate + NADH + H(+)</text>
        <dbReference type="Rhea" id="RHEA:35323"/>
        <dbReference type="ChEBI" id="CHEBI:15377"/>
        <dbReference type="ChEBI" id="CHEBI:15378"/>
        <dbReference type="ChEBI" id="CHEBI:16845"/>
        <dbReference type="ChEBI" id="CHEBI:57540"/>
        <dbReference type="ChEBI" id="CHEBI:57945"/>
        <dbReference type="ChEBI" id="CHEBI:67139"/>
        <dbReference type="EC" id="1.17.1.8"/>
    </reaction>
</comment>
<dbReference type="InterPro" id="IPR022663">
    <property type="entry name" value="DapB_C"/>
</dbReference>
<feature type="domain" description="Dihydrodipicolinate reductase N-terminal" evidence="14">
    <location>
        <begin position="39"/>
        <end position="161"/>
    </location>
</feature>
<dbReference type="Gene3D" id="3.30.360.10">
    <property type="entry name" value="Dihydrodipicolinate Reductase, domain 2"/>
    <property type="match status" value="1"/>
</dbReference>